<dbReference type="EC" id="3.1.-.-" evidence="3"/>
<name>A0ABW4FXG9_9PSEU</name>
<accession>A0ABW4FXG9</accession>
<organism evidence="3 4">
    <name type="scientific">Pseudonocardia aurantiaca</name>
    <dbReference type="NCBI Taxonomy" id="75290"/>
    <lineage>
        <taxon>Bacteria</taxon>
        <taxon>Bacillati</taxon>
        <taxon>Actinomycetota</taxon>
        <taxon>Actinomycetes</taxon>
        <taxon>Pseudonocardiales</taxon>
        <taxon>Pseudonocardiaceae</taxon>
        <taxon>Pseudonocardia</taxon>
    </lineage>
</organism>
<keyword evidence="4" id="KW-1185">Reference proteome</keyword>
<dbReference type="SUPFAM" id="SSF52266">
    <property type="entry name" value="SGNH hydrolase"/>
    <property type="match status" value="1"/>
</dbReference>
<dbReference type="PANTHER" id="PTHR37981">
    <property type="entry name" value="LIPASE 2"/>
    <property type="match status" value="1"/>
</dbReference>
<protein>
    <submittedName>
        <fullName evidence="3">SGNH/GDSL hydrolase family protein</fullName>
        <ecNumber evidence="3">3.1.-.-</ecNumber>
    </submittedName>
</protein>
<dbReference type="Proteomes" id="UP001597145">
    <property type="component" value="Unassembled WGS sequence"/>
</dbReference>
<feature type="chain" id="PRO_5046912303" evidence="1">
    <location>
        <begin position="29"/>
        <end position="303"/>
    </location>
</feature>
<evidence type="ECO:0000259" key="2">
    <source>
        <dbReference type="Pfam" id="PF13472"/>
    </source>
</evidence>
<keyword evidence="1" id="KW-0732">Signal</keyword>
<dbReference type="Gene3D" id="3.40.50.1110">
    <property type="entry name" value="SGNH hydrolase"/>
    <property type="match status" value="1"/>
</dbReference>
<dbReference type="EMBL" id="JBHUCP010000043">
    <property type="protein sequence ID" value="MFD1534735.1"/>
    <property type="molecule type" value="Genomic_DNA"/>
</dbReference>
<dbReference type="GO" id="GO:0016787">
    <property type="term" value="F:hydrolase activity"/>
    <property type="evidence" value="ECO:0007669"/>
    <property type="project" value="UniProtKB-KW"/>
</dbReference>
<proteinExistence type="predicted"/>
<evidence type="ECO:0000256" key="1">
    <source>
        <dbReference type="SAM" id="SignalP"/>
    </source>
</evidence>
<dbReference type="InterPro" id="IPR013830">
    <property type="entry name" value="SGNH_hydro"/>
</dbReference>
<dbReference type="PANTHER" id="PTHR37981:SF1">
    <property type="entry name" value="SGNH HYDROLASE-TYPE ESTERASE DOMAIN-CONTAINING PROTEIN"/>
    <property type="match status" value="1"/>
</dbReference>
<feature type="signal peptide" evidence="1">
    <location>
        <begin position="1"/>
        <end position="28"/>
    </location>
</feature>
<dbReference type="InterPro" id="IPR037460">
    <property type="entry name" value="SEST-like"/>
</dbReference>
<reference evidence="4" key="1">
    <citation type="journal article" date="2019" name="Int. J. Syst. Evol. Microbiol.">
        <title>The Global Catalogue of Microorganisms (GCM) 10K type strain sequencing project: providing services to taxonomists for standard genome sequencing and annotation.</title>
        <authorList>
            <consortium name="The Broad Institute Genomics Platform"/>
            <consortium name="The Broad Institute Genome Sequencing Center for Infectious Disease"/>
            <person name="Wu L."/>
            <person name="Ma J."/>
        </authorList>
    </citation>
    <scope>NUCLEOTIDE SEQUENCE [LARGE SCALE GENOMIC DNA]</scope>
    <source>
        <strain evidence="4">JCM 12165</strain>
    </source>
</reference>
<sequence length="303" mass="31131">MRRRRALWAAPVLISTALTAAVVFPASAAAGAAEQAPARSYVALGDSYAAGPLIPLQTGIPAGCLRSTRNYPSVVAQSLGVPDFRDVSCSAATTEHLSGPQSVPLGVSPPQFEALASDTELVTLTIGGNDIGFGEIINECATRSPLQPTGAACRDFYHPGGRDELAERIAAAAPDIDAALATIRDRAPAAHVLLVGYPAILPDTGPGCFPVVPFSPGDVAYLRGVEKQLNAMLADRAAAAGMDYVDTYTPTVGHDVCQLPGVKWIEGLVPTAPAYPVHPNALGMAAMAAAVVDAVEHDTAMAG</sequence>
<keyword evidence="3" id="KW-0378">Hydrolase</keyword>
<feature type="domain" description="SGNH hydrolase-type esterase" evidence="2">
    <location>
        <begin position="43"/>
        <end position="286"/>
    </location>
</feature>
<evidence type="ECO:0000313" key="4">
    <source>
        <dbReference type="Proteomes" id="UP001597145"/>
    </source>
</evidence>
<evidence type="ECO:0000313" key="3">
    <source>
        <dbReference type="EMBL" id="MFD1534735.1"/>
    </source>
</evidence>
<comment type="caution">
    <text evidence="3">The sequence shown here is derived from an EMBL/GenBank/DDBJ whole genome shotgun (WGS) entry which is preliminary data.</text>
</comment>
<dbReference type="InterPro" id="IPR036514">
    <property type="entry name" value="SGNH_hydro_sf"/>
</dbReference>
<dbReference type="CDD" id="cd01823">
    <property type="entry name" value="SEST_like"/>
    <property type="match status" value="1"/>
</dbReference>
<gene>
    <name evidence="3" type="ORF">ACFSCY_35485</name>
</gene>
<dbReference type="Pfam" id="PF13472">
    <property type="entry name" value="Lipase_GDSL_2"/>
    <property type="match status" value="1"/>
</dbReference>